<dbReference type="GO" id="GO:0048544">
    <property type="term" value="P:recognition of pollen"/>
    <property type="evidence" value="ECO:0007669"/>
    <property type="project" value="InterPro"/>
</dbReference>
<keyword evidence="8" id="KW-0472">Membrane</keyword>
<evidence type="ECO:0000259" key="11">
    <source>
        <dbReference type="PROSITE" id="PS50948"/>
    </source>
</evidence>
<name>A0A0J8B9Q2_BETVV</name>
<evidence type="ECO:0000256" key="3">
    <source>
        <dbReference type="ARBA" id="ARBA00023157"/>
    </source>
</evidence>
<comment type="catalytic activity">
    <reaction evidence="6">
        <text>L-seryl-[protein] + ATP = O-phospho-L-seryl-[protein] + ADP + H(+)</text>
        <dbReference type="Rhea" id="RHEA:17989"/>
        <dbReference type="Rhea" id="RHEA-COMP:9863"/>
        <dbReference type="Rhea" id="RHEA-COMP:11604"/>
        <dbReference type="ChEBI" id="CHEBI:15378"/>
        <dbReference type="ChEBI" id="CHEBI:29999"/>
        <dbReference type="ChEBI" id="CHEBI:30616"/>
        <dbReference type="ChEBI" id="CHEBI:83421"/>
        <dbReference type="ChEBI" id="CHEBI:456216"/>
        <dbReference type="EC" id="2.7.11.1"/>
    </reaction>
</comment>
<dbReference type="OrthoDB" id="785331at2759"/>
<dbReference type="AlphaFoldDB" id="A0A0J8B9Q2"/>
<dbReference type="Proteomes" id="UP000035740">
    <property type="component" value="Unassembled WGS sequence"/>
</dbReference>
<dbReference type="SUPFAM" id="SSF56112">
    <property type="entry name" value="Protein kinase-like (PK-like)"/>
    <property type="match status" value="1"/>
</dbReference>
<evidence type="ECO:0000256" key="1">
    <source>
        <dbReference type="ARBA" id="ARBA00012513"/>
    </source>
</evidence>
<dbReference type="InterPro" id="IPR000858">
    <property type="entry name" value="S_locus_glycoprot_dom"/>
</dbReference>
<dbReference type="GO" id="GO:0004674">
    <property type="term" value="F:protein serine/threonine kinase activity"/>
    <property type="evidence" value="ECO:0007669"/>
    <property type="project" value="UniProtKB-EC"/>
</dbReference>
<comment type="caution">
    <text evidence="7">Lacks conserved residue(s) required for the propagation of feature annotation.</text>
</comment>
<evidence type="ECO:0000256" key="4">
    <source>
        <dbReference type="ARBA" id="ARBA00023180"/>
    </source>
</evidence>
<dbReference type="InterPro" id="IPR036426">
    <property type="entry name" value="Bulb-type_lectin_dom_sf"/>
</dbReference>
<dbReference type="Pfam" id="PF08276">
    <property type="entry name" value="PAN_2"/>
    <property type="match status" value="1"/>
</dbReference>
<gene>
    <name evidence="12" type="ORF">BVRB_8g201520</name>
</gene>
<evidence type="ECO:0000256" key="2">
    <source>
        <dbReference type="ARBA" id="ARBA00022729"/>
    </source>
</evidence>
<proteinExistence type="predicted"/>
<dbReference type="PROSITE" id="PS50948">
    <property type="entry name" value="PAN"/>
    <property type="match status" value="1"/>
</dbReference>
<keyword evidence="7" id="KW-0245">EGF-like domain</keyword>
<dbReference type="InterPro" id="IPR001480">
    <property type="entry name" value="Bulb-type_lectin_dom"/>
</dbReference>
<dbReference type="CDD" id="cd00028">
    <property type="entry name" value="B_lectin"/>
    <property type="match status" value="1"/>
</dbReference>
<protein>
    <recommendedName>
        <fullName evidence="1">non-specific serine/threonine protein kinase</fullName>
        <ecNumber evidence="1">2.7.11.1</ecNumber>
    </recommendedName>
</protein>
<dbReference type="EC" id="2.7.11.1" evidence="1"/>
<feature type="domain" description="Apple" evidence="11">
    <location>
        <begin position="353"/>
        <end position="434"/>
    </location>
</feature>
<feature type="domain" description="Bulb-type lectin" evidence="10">
    <location>
        <begin position="36"/>
        <end position="157"/>
    </location>
</feature>
<dbReference type="SMART" id="SM00108">
    <property type="entry name" value="B_lectin"/>
    <property type="match status" value="1"/>
</dbReference>
<organism evidence="12 13">
    <name type="scientific">Beta vulgaris subsp. vulgaris</name>
    <name type="common">Beet</name>
    <dbReference type="NCBI Taxonomy" id="3555"/>
    <lineage>
        <taxon>Eukaryota</taxon>
        <taxon>Viridiplantae</taxon>
        <taxon>Streptophyta</taxon>
        <taxon>Embryophyta</taxon>
        <taxon>Tracheophyta</taxon>
        <taxon>Spermatophyta</taxon>
        <taxon>Magnoliopsida</taxon>
        <taxon>eudicotyledons</taxon>
        <taxon>Gunneridae</taxon>
        <taxon>Pentapetalae</taxon>
        <taxon>Caryophyllales</taxon>
        <taxon>Chenopodiaceae</taxon>
        <taxon>Betoideae</taxon>
        <taxon>Beta</taxon>
    </lineage>
</organism>
<dbReference type="Gene3D" id="2.90.10.10">
    <property type="entry name" value="Bulb-type lectin domain"/>
    <property type="match status" value="1"/>
</dbReference>
<evidence type="ECO:0000313" key="12">
    <source>
        <dbReference type="EMBL" id="KMS96582.1"/>
    </source>
</evidence>
<keyword evidence="3" id="KW-1015">Disulfide bond</keyword>
<dbReference type="Pfam" id="PF01453">
    <property type="entry name" value="B_lectin"/>
    <property type="match status" value="1"/>
</dbReference>
<comment type="catalytic activity">
    <reaction evidence="5">
        <text>L-threonyl-[protein] + ATP = O-phospho-L-threonyl-[protein] + ADP + H(+)</text>
        <dbReference type="Rhea" id="RHEA:46608"/>
        <dbReference type="Rhea" id="RHEA-COMP:11060"/>
        <dbReference type="Rhea" id="RHEA-COMP:11605"/>
        <dbReference type="ChEBI" id="CHEBI:15378"/>
        <dbReference type="ChEBI" id="CHEBI:30013"/>
        <dbReference type="ChEBI" id="CHEBI:30616"/>
        <dbReference type="ChEBI" id="CHEBI:61977"/>
        <dbReference type="ChEBI" id="CHEBI:456216"/>
        <dbReference type="EC" id="2.7.11.1"/>
    </reaction>
</comment>
<dbReference type="EMBL" id="KQ090368">
    <property type="protein sequence ID" value="KMS96582.1"/>
    <property type="molecule type" value="Genomic_DNA"/>
</dbReference>
<dbReference type="InterPro" id="IPR000742">
    <property type="entry name" value="EGF"/>
</dbReference>
<dbReference type="SUPFAM" id="SSF51110">
    <property type="entry name" value="alpha-D-mannose-specific plant lectins"/>
    <property type="match status" value="1"/>
</dbReference>
<keyword evidence="4" id="KW-0325">Glycoprotein</keyword>
<dbReference type="CDD" id="cd00054">
    <property type="entry name" value="EGF_CA"/>
    <property type="match status" value="1"/>
</dbReference>
<dbReference type="PROSITE" id="PS50026">
    <property type="entry name" value="EGF_3"/>
    <property type="match status" value="1"/>
</dbReference>
<dbReference type="FunFam" id="2.90.10.10:FF:000001">
    <property type="entry name" value="G-type lectin S-receptor-like serine/threonine-protein kinase"/>
    <property type="match status" value="1"/>
</dbReference>
<evidence type="ECO:0000313" key="13">
    <source>
        <dbReference type="Proteomes" id="UP000035740"/>
    </source>
</evidence>
<dbReference type="SMART" id="SM00473">
    <property type="entry name" value="PAN_AP"/>
    <property type="match status" value="1"/>
</dbReference>
<reference evidence="12 13" key="1">
    <citation type="journal article" date="2014" name="Nature">
        <title>The genome of the recently domesticated crop plant sugar beet (Beta vulgaris).</title>
        <authorList>
            <person name="Dohm J.C."/>
            <person name="Minoche A.E."/>
            <person name="Holtgrawe D."/>
            <person name="Capella-Gutierrez S."/>
            <person name="Zakrzewski F."/>
            <person name="Tafer H."/>
            <person name="Rupp O."/>
            <person name="Sorensen T.R."/>
            <person name="Stracke R."/>
            <person name="Reinhardt R."/>
            <person name="Goesmann A."/>
            <person name="Kraft T."/>
            <person name="Schulz B."/>
            <person name="Stadler P.F."/>
            <person name="Schmidt T."/>
            <person name="Gabaldon T."/>
            <person name="Lehrach H."/>
            <person name="Weisshaar B."/>
            <person name="Himmelbauer H."/>
        </authorList>
    </citation>
    <scope>NUCLEOTIDE SEQUENCE [LARGE SCALE GENOMIC DNA]</scope>
    <source>
        <tissue evidence="12">Taproot</tissue>
    </source>
</reference>
<accession>A0A0J8B9Q2</accession>
<feature type="transmembrane region" description="Helical" evidence="8">
    <location>
        <begin position="453"/>
        <end position="475"/>
    </location>
</feature>
<evidence type="ECO:0000259" key="9">
    <source>
        <dbReference type="PROSITE" id="PS50026"/>
    </source>
</evidence>
<sequence length="604" mass="67847">MRFTIFSSYNLIIIITTFIIFPISLLCFSPVFAASPDTLISSQSLSINQTLISSANKFELGFFSRGNPRKYYVGIWYKDIPSEGIIVWVANRDAPSWSNSCTLMIGNQSNLVILNDGSHVVWHSDKSTAQNPVLQLLDSGNLVIREAEDHNPDNYIWQSFDHPTDTLIPGQKLGWNLKTGLDRFLTSWKDPDDPGSGNYTFNIDYHGDPEIYMRDGEQIIYRSGPWVGQRFSGVPEMATTNNRFNFTFYRGEDEVYYTFELPPGGEVKSRLTVTFDGFLKRWTWVPTTNQWVRYWYARVDDCDSYRVCGSYGVCNTSGFFDCQCPQGFEPKDQQAWDLRDGSSGCARKTELDCGNDGFLKLVNMKLPESRTAFVNDGLNLDQCRDMCKRNCSCTAFANSEVIRGVGNGCVIWTDNLTDMRDYVQGGQDLYIRLAASDLGATGSGNRSDKIKKIAMGVGISIASAMILVGLITLIISKRKRAQNMLLIRRTADTRASRAGTAERSQEILLSGQLMSSKRDYSGETKNLDDVDLPIYDLYTLAVATNNFDEANKLGQGGFGRVYKSWKLWREGKGTELLDKVMGESKQDDVSFTVNQVTVTTLNAR</sequence>
<feature type="domain" description="EGF-like" evidence="9">
    <location>
        <begin position="298"/>
        <end position="334"/>
    </location>
</feature>
<dbReference type="InterPro" id="IPR011009">
    <property type="entry name" value="Kinase-like_dom_sf"/>
</dbReference>
<dbReference type="Pfam" id="PF00954">
    <property type="entry name" value="S_locus_glycop"/>
    <property type="match status" value="1"/>
</dbReference>
<keyword evidence="2" id="KW-0732">Signal</keyword>
<dbReference type="PANTHER" id="PTHR32444">
    <property type="entry name" value="BULB-TYPE LECTIN DOMAIN-CONTAINING PROTEIN"/>
    <property type="match status" value="1"/>
</dbReference>
<evidence type="ECO:0000256" key="8">
    <source>
        <dbReference type="SAM" id="Phobius"/>
    </source>
</evidence>
<evidence type="ECO:0000259" key="10">
    <source>
        <dbReference type="PROSITE" id="PS50927"/>
    </source>
</evidence>
<evidence type="ECO:0000256" key="6">
    <source>
        <dbReference type="ARBA" id="ARBA00048679"/>
    </source>
</evidence>
<dbReference type="InterPro" id="IPR003609">
    <property type="entry name" value="Pan_app"/>
</dbReference>
<dbReference type="CDD" id="cd01098">
    <property type="entry name" value="PAN_AP_plant"/>
    <property type="match status" value="1"/>
</dbReference>
<dbReference type="Gramene" id="KMS96582">
    <property type="protein sequence ID" value="KMS96582"/>
    <property type="gene ID" value="BVRB_8g201520"/>
</dbReference>
<dbReference type="PANTHER" id="PTHR32444:SF89">
    <property type="entry name" value="S GLYCOPROTEIN"/>
    <property type="match status" value="1"/>
</dbReference>
<keyword evidence="8" id="KW-1133">Transmembrane helix</keyword>
<evidence type="ECO:0000256" key="5">
    <source>
        <dbReference type="ARBA" id="ARBA00047899"/>
    </source>
</evidence>
<keyword evidence="13" id="KW-1185">Reference proteome</keyword>
<dbReference type="PROSITE" id="PS50927">
    <property type="entry name" value="BULB_LECTIN"/>
    <property type="match status" value="1"/>
</dbReference>
<dbReference type="eggNOG" id="ENOG502QS2H">
    <property type="taxonomic scope" value="Eukaryota"/>
</dbReference>
<dbReference type="OMA" id="DYKECGD"/>
<dbReference type="Gene3D" id="3.30.200.20">
    <property type="entry name" value="Phosphorylase Kinase, domain 1"/>
    <property type="match status" value="1"/>
</dbReference>
<keyword evidence="8" id="KW-0812">Transmembrane</keyword>
<evidence type="ECO:0000256" key="7">
    <source>
        <dbReference type="PROSITE-ProRule" id="PRU00076"/>
    </source>
</evidence>